<dbReference type="Gramene" id="TraesARI3A03G01506540.1">
    <property type="protein sequence ID" value="TraesARI3A03G01506540.1"/>
    <property type="gene ID" value="TraesARI3A03G01506540"/>
</dbReference>
<dbReference type="GO" id="GO:0008270">
    <property type="term" value="F:zinc ion binding"/>
    <property type="evidence" value="ECO:0007669"/>
    <property type="project" value="UniProtKB-KW"/>
</dbReference>
<dbReference type="Gramene" id="TraesCAD_scaffold_034038_01G000200.1">
    <property type="protein sequence ID" value="TraesCAD_scaffold_034038_01G000200.1"/>
    <property type="gene ID" value="TraesCAD_scaffold_034038_01G000200"/>
</dbReference>
<evidence type="ECO:0000256" key="1">
    <source>
        <dbReference type="ARBA" id="ARBA00022723"/>
    </source>
</evidence>
<evidence type="ECO:0000259" key="5">
    <source>
        <dbReference type="PROSITE" id="PS50089"/>
    </source>
</evidence>
<evidence type="ECO:0000256" key="3">
    <source>
        <dbReference type="ARBA" id="ARBA00022833"/>
    </source>
</evidence>
<dbReference type="InterPro" id="IPR049627">
    <property type="entry name" value="SLX8"/>
</dbReference>
<dbReference type="AlphaFoldDB" id="A0A3B6ESL9"/>
<dbReference type="GeneID" id="123063091"/>
<dbReference type="InterPro" id="IPR017907">
    <property type="entry name" value="Znf_RING_CS"/>
</dbReference>
<name>A0A3B6ESL9_WHEAT</name>
<keyword evidence="2 4" id="KW-0863">Zinc-finger</keyword>
<dbReference type="GO" id="GO:0032183">
    <property type="term" value="F:SUMO binding"/>
    <property type="evidence" value="ECO:0000318"/>
    <property type="project" value="GO_Central"/>
</dbReference>
<dbReference type="STRING" id="4565.A0A3B6ESL9"/>
<dbReference type="PANTHER" id="PTHR47094:SF19">
    <property type="entry name" value="RING-TYPE DOMAIN-CONTAINING PROTEIN"/>
    <property type="match status" value="1"/>
</dbReference>
<accession>A0A3B6ESL9</accession>
<gene>
    <name evidence="6" type="primary">LOC123063091</name>
</gene>
<reference evidence="6" key="1">
    <citation type="submission" date="2018-08" db="EMBL/GenBank/DDBJ databases">
        <authorList>
            <person name="Rossello M."/>
        </authorList>
    </citation>
    <scope>NUCLEOTIDE SEQUENCE [LARGE SCALE GENOMIC DNA]</scope>
    <source>
        <strain evidence="6">cv. Chinese Spring</strain>
    </source>
</reference>
<evidence type="ECO:0000313" key="7">
    <source>
        <dbReference type="Proteomes" id="UP000019116"/>
    </source>
</evidence>
<dbReference type="RefSeq" id="XP_044342764.1">
    <property type="nucleotide sequence ID" value="XM_044486829.1"/>
</dbReference>
<evidence type="ECO:0000256" key="2">
    <source>
        <dbReference type="ARBA" id="ARBA00022771"/>
    </source>
</evidence>
<dbReference type="PANTHER" id="PTHR47094">
    <property type="entry name" value="ELFLESS, ISOFORM B"/>
    <property type="match status" value="1"/>
</dbReference>
<dbReference type="GO" id="GO:0061630">
    <property type="term" value="F:ubiquitin protein ligase activity"/>
    <property type="evidence" value="ECO:0007669"/>
    <property type="project" value="InterPro"/>
</dbReference>
<dbReference type="GO" id="GO:0006511">
    <property type="term" value="P:ubiquitin-dependent protein catabolic process"/>
    <property type="evidence" value="ECO:0000318"/>
    <property type="project" value="GO_Central"/>
</dbReference>
<dbReference type="Gramene" id="TraesCS3A03G0991700.1">
    <property type="protein sequence ID" value="TraesCS3A03G0991700.1.CDS"/>
    <property type="gene ID" value="TraesCS3A03G0991700"/>
</dbReference>
<keyword evidence="7" id="KW-1185">Reference proteome</keyword>
<dbReference type="Gramene" id="TraesSYM3A03G01508070.1">
    <property type="protein sequence ID" value="TraesSYM3A03G01508070.1"/>
    <property type="gene ID" value="TraesSYM3A03G01508070"/>
</dbReference>
<dbReference type="Gramene" id="TraesCS3A02G426400.1">
    <property type="protein sequence ID" value="TraesCS3A02G426400.1"/>
    <property type="gene ID" value="TraesCS3A02G426400"/>
</dbReference>
<dbReference type="EnsemblPlants" id="TraesCS3A02G426400.1">
    <property type="protein sequence ID" value="TraesCS3A02G426400.1"/>
    <property type="gene ID" value="TraesCS3A02G426400"/>
</dbReference>
<sequence length="287" mass="32356">MNQVGGAGDGMPPRQNQMRDVVDRSAGVDPKFMVLRINTRQKIFEYIERKQPSAIWRRRLPDLASRLEEILFREYPNKREYYNMTKGPIEPHLQFAMKLSSVRNRQRQQNRQLSRQITCSPCYGIMIVTPGITQGASENSRMSFVAGNTGPLSSGANMVPQNTNMGTLLPGEAPNEHVNTLLSLGMNSTHHDCSGACNNHREIDMVEAPETNRLLAPHTSVKEVAKKPKFSCPVCWNELTDASSTICGHIFCQKCIEASIQAQKKCPTCRRTLTMKDFHRVHLPTMD</sequence>
<dbReference type="SMART" id="SM00184">
    <property type="entry name" value="RING"/>
    <property type="match status" value="1"/>
</dbReference>
<reference evidence="6" key="2">
    <citation type="submission" date="2018-10" db="UniProtKB">
        <authorList>
            <consortium name="EnsemblPlants"/>
        </authorList>
    </citation>
    <scope>IDENTIFICATION</scope>
</reference>
<dbReference type="Gramene" id="TraesNOR3A03G01506160.1">
    <property type="protein sequence ID" value="TraesNOR3A03G01506160.1"/>
    <property type="gene ID" value="TraesNOR3A03G01506160"/>
</dbReference>
<dbReference type="Gramene" id="TraesKAR3A01G0412090.1">
    <property type="protein sequence ID" value="cds.TraesKAR3A01G0412090.1"/>
    <property type="gene ID" value="TraesKAR3A01G0412090"/>
</dbReference>
<dbReference type="Pfam" id="PF13923">
    <property type="entry name" value="zf-C3HC4_2"/>
    <property type="match status" value="1"/>
</dbReference>
<dbReference type="GO" id="GO:0005634">
    <property type="term" value="C:nucleus"/>
    <property type="evidence" value="ECO:0000318"/>
    <property type="project" value="GO_Central"/>
</dbReference>
<dbReference type="InterPro" id="IPR013083">
    <property type="entry name" value="Znf_RING/FYVE/PHD"/>
</dbReference>
<keyword evidence="1" id="KW-0479">Metal-binding</keyword>
<dbReference type="Gramene" id="TraesJAG3A03G01493630.1">
    <property type="protein sequence ID" value="TraesJAG3A03G01493630.1"/>
    <property type="gene ID" value="TraesJAG3A03G01493630"/>
</dbReference>
<dbReference type="PROSITE" id="PS50089">
    <property type="entry name" value="ZF_RING_2"/>
    <property type="match status" value="1"/>
</dbReference>
<dbReference type="Proteomes" id="UP000019116">
    <property type="component" value="Chromosome 3A"/>
</dbReference>
<proteinExistence type="predicted"/>
<evidence type="ECO:0000256" key="4">
    <source>
        <dbReference type="PROSITE-ProRule" id="PRU00175"/>
    </source>
</evidence>
<protein>
    <recommendedName>
        <fullName evidence="5">RING-type domain-containing protein</fullName>
    </recommendedName>
</protein>
<dbReference type="Gramene" id="TraesMAC3A03G01483180.1">
    <property type="protein sequence ID" value="TraesMAC3A03G01483180.1"/>
    <property type="gene ID" value="TraesMAC3A03G01483180"/>
</dbReference>
<dbReference type="SMR" id="A0A3B6ESL9"/>
<dbReference type="Gramene" id="TraesSTA3A03G01476860.1">
    <property type="protein sequence ID" value="TraesSTA3A03G01476860.1"/>
    <property type="gene ID" value="TraesSTA3A03G01476860"/>
</dbReference>
<dbReference type="Gramene" id="TraesWEE_scaffold_034044_01G000400.1">
    <property type="protein sequence ID" value="TraesWEE_scaffold_034044_01G000400.1"/>
    <property type="gene ID" value="TraesWEE_scaffold_034044_01G000400"/>
</dbReference>
<evidence type="ECO:0000313" key="6">
    <source>
        <dbReference type="EnsemblPlants" id="TraesCS3A02G426400.1"/>
    </source>
</evidence>
<dbReference type="Gene3D" id="3.30.40.10">
    <property type="entry name" value="Zinc/RING finger domain, C3HC4 (zinc finger)"/>
    <property type="match status" value="1"/>
</dbReference>
<dbReference type="PROSITE" id="PS00518">
    <property type="entry name" value="ZF_RING_1"/>
    <property type="match status" value="1"/>
</dbReference>
<dbReference type="InterPro" id="IPR001841">
    <property type="entry name" value="Znf_RING"/>
</dbReference>
<organism evidence="6">
    <name type="scientific">Triticum aestivum</name>
    <name type="common">Wheat</name>
    <dbReference type="NCBI Taxonomy" id="4565"/>
    <lineage>
        <taxon>Eukaryota</taxon>
        <taxon>Viridiplantae</taxon>
        <taxon>Streptophyta</taxon>
        <taxon>Embryophyta</taxon>
        <taxon>Tracheophyta</taxon>
        <taxon>Spermatophyta</taxon>
        <taxon>Magnoliopsida</taxon>
        <taxon>Liliopsida</taxon>
        <taxon>Poales</taxon>
        <taxon>Poaceae</taxon>
        <taxon>BOP clade</taxon>
        <taxon>Pooideae</taxon>
        <taxon>Triticodae</taxon>
        <taxon>Triticeae</taxon>
        <taxon>Triticinae</taxon>
        <taxon>Triticum</taxon>
    </lineage>
</organism>
<dbReference type="SUPFAM" id="SSF57850">
    <property type="entry name" value="RING/U-box"/>
    <property type="match status" value="1"/>
</dbReference>
<dbReference type="OrthoDB" id="6105938at2759"/>
<keyword evidence="3" id="KW-0862">Zinc</keyword>
<feature type="domain" description="RING-type" evidence="5">
    <location>
        <begin position="232"/>
        <end position="270"/>
    </location>
</feature>